<feature type="compositionally biased region" description="Low complexity" evidence="1">
    <location>
        <begin position="32"/>
        <end position="45"/>
    </location>
</feature>
<dbReference type="EMBL" id="QJKJ01003907">
    <property type="protein sequence ID" value="RDX96341.1"/>
    <property type="molecule type" value="Genomic_DNA"/>
</dbReference>
<evidence type="ECO:0000256" key="1">
    <source>
        <dbReference type="SAM" id="MobiDB-lite"/>
    </source>
</evidence>
<name>A0A371H0P4_MUCPR</name>
<feature type="region of interest" description="Disordered" evidence="1">
    <location>
        <begin position="32"/>
        <end position="67"/>
    </location>
</feature>
<proteinExistence type="predicted"/>
<accession>A0A371H0P4</accession>
<gene>
    <name evidence="2" type="ORF">CR513_21013</name>
</gene>
<reference evidence="2" key="1">
    <citation type="submission" date="2018-05" db="EMBL/GenBank/DDBJ databases">
        <title>Draft genome of Mucuna pruriens seed.</title>
        <authorList>
            <person name="Nnadi N.E."/>
            <person name="Vos R."/>
            <person name="Hasami M.H."/>
            <person name="Devisetty U.K."/>
            <person name="Aguiy J.C."/>
        </authorList>
    </citation>
    <scope>NUCLEOTIDE SEQUENCE [LARGE SCALE GENOMIC DNA]</scope>
    <source>
        <strain evidence="2">JCA_2017</strain>
    </source>
</reference>
<sequence length="217" mass="24433">MTRSRSSSSLHSFDLEIDKTLNRIRKTKNINVGNSSSSFNSVSESDTFKNKPDIADNPLYKPKPMENNNRTLKELATPNLESAQSYELKSGHIHLLPKFHDLASEDPTKHLKEFHDEVARDPGRLYKNKGIFLLSRSSSKGLTIFAAGHVQHMGRHEADVLGKRPRLRPSGRRYVESGNTLGKHCISIGRGSTSCVPRVHIIKSVNNFYCNNFMKVC</sequence>
<dbReference type="Proteomes" id="UP000257109">
    <property type="component" value="Unassembled WGS sequence"/>
</dbReference>
<protein>
    <submittedName>
        <fullName evidence="2">Uncharacterized protein</fullName>
    </submittedName>
</protein>
<organism evidence="2 3">
    <name type="scientific">Mucuna pruriens</name>
    <name type="common">Velvet bean</name>
    <name type="synonym">Dolichos pruriens</name>
    <dbReference type="NCBI Taxonomy" id="157652"/>
    <lineage>
        <taxon>Eukaryota</taxon>
        <taxon>Viridiplantae</taxon>
        <taxon>Streptophyta</taxon>
        <taxon>Embryophyta</taxon>
        <taxon>Tracheophyta</taxon>
        <taxon>Spermatophyta</taxon>
        <taxon>Magnoliopsida</taxon>
        <taxon>eudicotyledons</taxon>
        <taxon>Gunneridae</taxon>
        <taxon>Pentapetalae</taxon>
        <taxon>rosids</taxon>
        <taxon>fabids</taxon>
        <taxon>Fabales</taxon>
        <taxon>Fabaceae</taxon>
        <taxon>Papilionoideae</taxon>
        <taxon>50 kb inversion clade</taxon>
        <taxon>NPAAA clade</taxon>
        <taxon>indigoferoid/millettioid clade</taxon>
        <taxon>Phaseoleae</taxon>
        <taxon>Mucuna</taxon>
    </lineage>
</organism>
<evidence type="ECO:0000313" key="3">
    <source>
        <dbReference type="Proteomes" id="UP000257109"/>
    </source>
</evidence>
<dbReference type="AlphaFoldDB" id="A0A371H0P4"/>
<evidence type="ECO:0000313" key="2">
    <source>
        <dbReference type="EMBL" id="RDX96341.1"/>
    </source>
</evidence>
<feature type="non-terminal residue" evidence="2">
    <location>
        <position position="217"/>
    </location>
</feature>
<comment type="caution">
    <text evidence="2">The sequence shown here is derived from an EMBL/GenBank/DDBJ whole genome shotgun (WGS) entry which is preliminary data.</text>
</comment>
<dbReference type="OrthoDB" id="1305902at2759"/>
<keyword evidence="3" id="KW-1185">Reference proteome</keyword>